<dbReference type="EMBL" id="BSBI01000009">
    <property type="protein sequence ID" value="GLF96945.1"/>
    <property type="molecule type" value="Genomic_DNA"/>
</dbReference>
<comment type="function">
    <text evidence="1">Acyltransferase required for the direct transfer of medium- to long-chain fatty acyl moieties from a carrier protein (MbtL) on to the epsilon-amino group of lysine residue in the mycobactin core.</text>
</comment>
<protein>
    <recommendedName>
        <fullName evidence="3">Lysine N-acyltransferase MbtK</fullName>
    </recommendedName>
    <alternativeName>
        <fullName evidence="4">Mycobactin synthase protein K</fullName>
    </alternativeName>
</protein>
<comment type="caution">
    <text evidence="6">The sequence shown here is derived from an EMBL/GenBank/DDBJ whole genome shotgun (WGS) entry which is preliminary data.</text>
</comment>
<dbReference type="InterPro" id="IPR019432">
    <property type="entry name" value="Acyltransferase_MbtK/IucB-like"/>
</dbReference>
<evidence type="ECO:0000256" key="4">
    <source>
        <dbReference type="ARBA" id="ARBA00031122"/>
    </source>
</evidence>
<dbReference type="SUPFAM" id="SSF55729">
    <property type="entry name" value="Acyl-CoA N-acyltransferases (Nat)"/>
    <property type="match status" value="1"/>
</dbReference>
<dbReference type="PANTHER" id="PTHR31438">
    <property type="entry name" value="LYSINE N-ACYLTRANSFERASE C17G9.06C-RELATED"/>
    <property type="match status" value="1"/>
</dbReference>
<evidence type="ECO:0000313" key="7">
    <source>
        <dbReference type="Proteomes" id="UP001291653"/>
    </source>
</evidence>
<dbReference type="PANTHER" id="PTHR31438:SF1">
    <property type="entry name" value="LYSINE N-ACYLTRANSFERASE C17G9.06C-RELATED"/>
    <property type="match status" value="1"/>
</dbReference>
<evidence type="ECO:0000256" key="3">
    <source>
        <dbReference type="ARBA" id="ARBA00020586"/>
    </source>
</evidence>
<keyword evidence="7" id="KW-1185">Reference proteome</keyword>
<dbReference type="Pfam" id="PF13523">
    <property type="entry name" value="Acetyltransf_8"/>
    <property type="match status" value="1"/>
</dbReference>
<dbReference type="InterPro" id="IPR016181">
    <property type="entry name" value="Acyl_CoA_acyltransferase"/>
</dbReference>
<feature type="domain" description="Acyltransferase MbtK/IucB-like conserved" evidence="5">
    <location>
        <begin position="30"/>
        <end position="78"/>
    </location>
</feature>
<dbReference type="Gene3D" id="3.40.630.30">
    <property type="match status" value="1"/>
</dbReference>
<evidence type="ECO:0000256" key="1">
    <source>
        <dbReference type="ARBA" id="ARBA00003818"/>
    </source>
</evidence>
<dbReference type="Proteomes" id="UP001291653">
    <property type="component" value="Unassembled WGS sequence"/>
</dbReference>
<dbReference type="SMART" id="SM01006">
    <property type="entry name" value="AlcB"/>
    <property type="match status" value="1"/>
</dbReference>
<sequence length="197" mass="21617">MSVETPEDVRAARPAVHEQTVDGFGTVRLVPLDPGADAALVHGWVSEERARYWGMVGHTEEQVREIYAYVDSLTTHHAFLALRDGEPVALFQTYEPTADPVAECYEVQPGDFGVHLLIGSAGGTQESGFTGKLLQALVGFALADPATRRIVAEPDIRNEKAVARLVRAGFELGPEIEKPEKRARLAFLRRETVERAV</sequence>
<evidence type="ECO:0000313" key="6">
    <source>
        <dbReference type="EMBL" id="GLF96945.1"/>
    </source>
</evidence>
<organism evidence="6 7">
    <name type="scientific">Streptomyces yaizuensis</name>
    <dbReference type="NCBI Taxonomy" id="2989713"/>
    <lineage>
        <taxon>Bacteria</taxon>
        <taxon>Bacillati</taxon>
        <taxon>Actinomycetota</taxon>
        <taxon>Actinomycetes</taxon>
        <taxon>Kitasatosporales</taxon>
        <taxon>Streptomycetaceae</taxon>
        <taxon>Streptomyces</taxon>
    </lineage>
</organism>
<dbReference type="RefSeq" id="WP_323448959.1">
    <property type="nucleotide sequence ID" value="NZ_BSBI01000009.1"/>
</dbReference>
<name>A0ABQ5P2Z0_9ACTN</name>
<reference evidence="6 7" key="1">
    <citation type="submission" date="2022-10" db="EMBL/GenBank/DDBJ databases">
        <title>Draft genome sequence of Streptomyces sp. YSPA8.</title>
        <authorList>
            <person name="Moriuchi R."/>
            <person name="Dohra H."/>
            <person name="Yamamura H."/>
            <person name="Kodani S."/>
        </authorList>
    </citation>
    <scope>NUCLEOTIDE SEQUENCE [LARGE SCALE GENOMIC DNA]</scope>
    <source>
        <strain evidence="6 7">YSPA8</strain>
    </source>
</reference>
<accession>A0ABQ5P2Z0</accession>
<evidence type="ECO:0000259" key="5">
    <source>
        <dbReference type="SMART" id="SM01006"/>
    </source>
</evidence>
<proteinExistence type="predicted"/>
<comment type="pathway">
    <text evidence="2">Siderophore biosynthesis; mycobactin biosynthesis.</text>
</comment>
<evidence type="ECO:0000256" key="2">
    <source>
        <dbReference type="ARBA" id="ARBA00005102"/>
    </source>
</evidence>
<gene>
    <name evidence="6" type="ORF">SYYSPA8_21630</name>
</gene>